<gene>
    <name evidence="7" type="ORF">SAMN05661093_04245</name>
</gene>
<dbReference type="InterPro" id="IPR005158">
    <property type="entry name" value="BTAD"/>
</dbReference>
<dbReference type="CDD" id="cd15831">
    <property type="entry name" value="BTAD"/>
    <property type="match status" value="1"/>
</dbReference>
<dbReference type="Proteomes" id="UP000192674">
    <property type="component" value="Unassembled WGS sequence"/>
</dbReference>
<proteinExistence type="inferred from homology"/>
<dbReference type="Pfam" id="PF03704">
    <property type="entry name" value="BTAD"/>
    <property type="match status" value="1"/>
</dbReference>
<dbReference type="InterPro" id="IPR036388">
    <property type="entry name" value="WH-like_DNA-bd_sf"/>
</dbReference>
<dbReference type="Pfam" id="PF13191">
    <property type="entry name" value="AAA_16"/>
    <property type="match status" value="1"/>
</dbReference>
<keyword evidence="8" id="KW-1185">Reference proteome</keyword>
<evidence type="ECO:0000256" key="3">
    <source>
        <dbReference type="ARBA" id="ARBA00023125"/>
    </source>
</evidence>
<dbReference type="SMART" id="SM01043">
    <property type="entry name" value="BTAD"/>
    <property type="match status" value="1"/>
</dbReference>
<evidence type="ECO:0000313" key="8">
    <source>
        <dbReference type="Proteomes" id="UP000192674"/>
    </source>
</evidence>
<dbReference type="InterPro" id="IPR051677">
    <property type="entry name" value="AfsR-DnrI-RedD_regulator"/>
</dbReference>
<protein>
    <submittedName>
        <fullName evidence="7">DNA-binding transcriptional activator of the SARP family</fullName>
    </submittedName>
</protein>
<accession>A0A1Y5XNE5</accession>
<dbReference type="GO" id="GO:0006355">
    <property type="term" value="P:regulation of DNA-templated transcription"/>
    <property type="evidence" value="ECO:0007669"/>
    <property type="project" value="InterPro"/>
</dbReference>
<feature type="DNA-binding region" description="OmpR/PhoB-type" evidence="5">
    <location>
        <begin position="1"/>
        <end position="95"/>
    </location>
</feature>
<dbReference type="RefSeq" id="WP_084428571.1">
    <property type="nucleotide sequence ID" value="NZ_FWXV01000003.1"/>
</dbReference>
<dbReference type="InterPro" id="IPR011990">
    <property type="entry name" value="TPR-like_helical_dom_sf"/>
</dbReference>
<dbReference type="SUPFAM" id="SSF48452">
    <property type="entry name" value="TPR-like"/>
    <property type="match status" value="1"/>
</dbReference>
<dbReference type="Gene3D" id="1.10.10.10">
    <property type="entry name" value="Winged helix-like DNA-binding domain superfamily/Winged helix DNA-binding domain"/>
    <property type="match status" value="1"/>
</dbReference>
<evidence type="ECO:0000259" key="6">
    <source>
        <dbReference type="PROSITE" id="PS51755"/>
    </source>
</evidence>
<keyword evidence="3 5" id="KW-0238">DNA-binding</keyword>
<evidence type="ECO:0000256" key="4">
    <source>
        <dbReference type="ARBA" id="ARBA00023163"/>
    </source>
</evidence>
<dbReference type="InterPro" id="IPR016032">
    <property type="entry name" value="Sig_transdc_resp-reg_C-effctor"/>
</dbReference>
<dbReference type="GO" id="GO:0000160">
    <property type="term" value="P:phosphorelay signal transduction system"/>
    <property type="evidence" value="ECO:0007669"/>
    <property type="project" value="InterPro"/>
</dbReference>
<keyword evidence="4" id="KW-0804">Transcription</keyword>
<dbReference type="AlphaFoldDB" id="A0A1Y5XNE5"/>
<dbReference type="InterPro" id="IPR041664">
    <property type="entry name" value="AAA_16"/>
</dbReference>
<dbReference type="PANTHER" id="PTHR35807:SF1">
    <property type="entry name" value="TRANSCRIPTIONAL REGULATOR REDD"/>
    <property type="match status" value="1"/>
</dbReference>
<evidence type="ECO:0000256" key="2">
    <source>
        <dbReference type="ARBA" id="ARBA00023015"/>
    </source>
</evidence>
<dbReference type="CDD" id="cd00383">
    <property type="entry name" value="trans_reg_C"/>
    <property type="match status" value="1"/>
</dbReference>
<keyword evidence="2" id="KW-0805">Transcription regulation</keyword>
<dbReference type="SMART" id="SM00862">
    <property type="entry name" value="Trans_reg_C"/>
    <property type="match status" value="1"/>
</dbReference>
<dbReference type="InterPro" id="IPR001867">
    <property type="entry name" value="OmpR/PhoB-type_DNA-bd"/>
</dbReference>
<dbReference type="SUPFAM" id="SSF46894">
    <property type="entry name" value="C-terminal effector domain of the bipartite response regulators"/>
    <property type="match status" value="1"/>
</dbReference>
<dbReference type="InterPro" id="IPR027417">
    <property type="entry name" value="P-loop_NTPase"/>
</dbReference>
<organism evidence="7 8">
    <name type="scientific">Kibdelosporangium aridum</name>
    <dbReference type="NCBI Taxonomy" id="2030"/>
    <lineage>
        <taxon>Bacteria</taxon>
        <taxon>Bacillati</taxon>
        <taxon>Actinomycetota</taxon>
        <taxon>Actinomycetes</taxon>
        <taxon>Pseudonocardiales</taxon>
        <taxon>Pseudonocardiaceae</taxon>
        <taxon>Kibdelosporangium</taxon>
    </lineage>
</organism>
<evidence type="ECO:0000256" key="5">
    <source>
        <dbReference type="PROSITE-ProRule" id="PRU01091"/>
    </source>
</evidence>
<dbReference type="OrthoDB" id="3691954at2"/>
<dbReference type="PANTHER" id="PTHR35807">
    <property type="entry name" value="TRANSCRIPTIONAL REGULATOR REDD-RELATED"/>
    <property type="match status" value="1"/>
</dbReference>
<dbReference type="PROSITE" id="PS51755">
    <property type="entry name" value="OMPR_PHOB"/>
    <property type="match status" value="1"/>
</dbReference>
<name>A0A1Y5XNE5_KIBAR</name>
<comment type="similarity">
    <text evidence="1">Belongs to the AfsR/DnrI/RedD regulatory family.</text>
</comment>
<feature type="domain" description="OmpR/PhoB-type" evidence="6">
    <location>
        <begin position="1"/>
        <end position="95"/>
    </location>
</feature>
<dbReference type="SUPFAM" id="SSF52540">
    <property type="entry name" value="P-loop containing nucleoside triphosphate hydrolases"/>
    <property type="match status" value="1"/>
</dbReference>
<evidence type="ECO:0000256" key="1">
    <source>
        <dbReference type="ARBA" id="ARBA00005820"/>
    </source>
</evidence>
<dbReference type="EMBL" id="FWXV01000003">
    <property type="protein sequence ID" value="SMD07846.1"/>
    <property type="molecule type" value="Genomic_DNA"/>
</dbReference>
<sequence length="508" mass="53963">MSQSLRVRLLGVVSAWRGAAEIDLGPGRQRAVFTVLALRANQVVSREALMDAVWGDSVPPGASKSLYSYISRLRLALGRDTQVLVSERSGYSLRLGPAELDVHEFDALRETAQAAWHRRDVAAARAALDAALALWNGDALGGVDSPFATVQRQRLGELRLAALERHAETLIAASDPLVVPELQRLVGEHPLRESLTGLLMSALARFGRSDEALAVFDETRQRLVDELGIEPGAALRRVHDEIAEVPRTAPARPSRPTAFVGRERELGVLRARLDALGQGRGGTVWVEGGPGTGKSALLATAFADTGVQVVWGSPQDAATVSGPAVVVVDDLQDLDEAGLLAWHRLSKQAQVEALLVVAACRPLPRRTEIDRLRASVGPGGGEVLRLSGLSAPDIVTLIGCDGATPLAELTAGNPGFALDVLGAIRDSASVEDVVRRWFGLLSAETQQLLREATSVGEAFDLGAVASAMGVPVTSLVGPVEEAEEVGFLVEAGHLFRFRHPLILAALRP</sequence>
<reference evidence="7 8" key="1">
    <citation type="submission" date="2017-04" db="EMBL/GenBank/DDBJ databases">
        <authorList>
            <person name="Afonso C.L."/>
            <person name="Miller P.J."/>
            <person name="Scott M.A."/>
            <person name="Spackman E."/>
            <person name="Goraichik I."/>
            <person name="Dimitrov K.M."/>
            <person name="Suarez D.L."/>
            <person name="Swayne D.E."/>
        </authorList>
    </citation>
    <scope>NUCLEOTIDE SEQUENCE [LARGE SCALE GENOMIC DNA]</scope>
    <source>
        <strain evidence="7 8">DSM 43828</strain>
    </source>
</reference>
<dbReference type="Pfam" id="PF00486">
    <property type="entry name" value="Trans_reg_C"/>
    <property type="match status" value="1"/>
</dbReference>
<dbReference type="Gene3D" id="1.25.40.10">
    <property type="entry name" value="Tetratricopeptide repeat domain"/>
    <property type="match status" value="1"/>
</dbReference>
<evidence type="ECO:0000313" key="7">
    <source>
        <dbReference type="EMBL" id="SMD07846.1"/>
    </source>
</evidence>
<dbReference type="GO" id="GO:0003677">
    <property type="term" value="F:DNA binding"/>
    <property type="evidence" value="ECO:0007669"/>
    <property type="project" value="UniProtKB-UniRule"/>
</dbReference>